<name>A0A7U6QZU5_9FUSO</name>
<dbReference type="KEGG" id="lwd:JCM16777_0849"/>
<protein>
    <submittedName>
        <fullName evidence="1">Uncharacterized protein</fullName>
    </submittedName>
</protein>
<evidence type="ECO:0000313" key="2">
    <source>
        <dbReference type="Proteomes" id="UP000321943"/>
    </source>
</evidence>
<dbReference type="Proteomes" id="UP000321943">
    <property type="component" value="Chromosome"/>
</dbReference>
<sequence length="206" mass="23038">MGFWSFLSGVGHAITGAIRAVGTAIAGVGRALFSGIANLAEGIVKLLSPKSQIEPRDYERFSYTAEVRDIKPENYESVASYINAVKGSMKELTPEEEHKLENLNETEKKKHKSNTISTIFQAFGEDLGLEEPISFGAIKGAAEIKMNPTEFKKMVEDYKNSKIPTMDIDAYLDNKLDADDDVAMYDYLKEKLDKMDEELEKLNEKI</sequence>
<dbReference type="EMBL" id="AP019829">
    <property type="protein sequence ID" value="BBM42600.1"/>
    <property type="molecule type" value="Genomic_DNA"/>
</dbReference>
<organism evidence="1 2">
    <name type="scientific">Leptotrichia wadei</name>
    <dbReference type="NCBI Taxonomy" id="157687"/>
    <lineage>
        <taxon>Bacteria</taxon>
        <taxon>Fusobacteriati</taxon>
        <taxon>Fusobacteriota</taxon>
        <taxon>Fusobacteriia</taxon>
        <taxon>Fusobacteriales</taxon>
        <taxon>Leptotrichiaceae</taxon>
        <taxon>Leptotrichia</taxon>
    </lineage>
</organism>
<dbReference type="AlphaFoldDB" id="A0A7U6QZU5"/>
<dbReference type="GeneID" id="84804187"/>
<dbReference type="RefSeq" id="WP_018498163.1">
    <property type="nucleotide sequence ID" value="NZ_AP019829.2"/>
</dbReference>
<evidence type="ECO:0000313" key="1">
    <source>
        <dbReference type="EMBL" id="BBM42600.1"/>
    </source>
</evidence>
<reference evidence="1 2" key="1">
    <citation type="submission" date="2019-07" db="EMBL/GenBank/DDBJ databases">
        <title>Complete Genome Sequence of Leptotrichia wadei Strain JCM16777.</title>
        <authorList>
            <person name="Watanabe S."/>
            <person name="Cui L."/>
        </authorList>
    </citation>
    <scope>NUCLEOTIDE SEQUENCE [LARGE SCALE GENOMIC DNA]</scope>
    <source>
        <strain evidence="1 2">JCM16777</strain>
    </source>
</reference>
<accession>A0A7U6QZU5</accession>
<gene>
    <name evidence="1" type="ORF">JCM16777_0849</name>
</gene>
<proteinExistence type="predicted"/>